<protein>
    <submittedName>
        <fullName evidence="1">Uncharacterized protein</fullName>
    </submittedName>
</protein>
<sequence length="32" mass="3282">NKFGAATCARRSALCARRNHKCAGAFAPASCA</sequence>
<evidence type="ECO:0000313" key="1">
    <source>
        <dbReference type="EMBL" id="MCI94415.1"/>
    </source>
</evidence>
<accession>A0A392W673</accession>
<organism evidence="1 2">
    <name type="scientific">Trifolium medium</name>
    <dbReference type="NCBI Taxonomy" id="97028"/>
    <lineage>
        <taxon>Eukaryota</taxon>
        <taxon>Viridiplantae</taxon>
        <taxon>Streptophyta</taxon>
        <taxon>Embryophyta</taxon>
        <taxon>Tracheophyta</taxon>
        <taxon>Spermatophyta</taxon>
        <taxon>Magnoliopsida</taxon>
        <taxon>eudicotyledons</taxon>
        <taxon>Gunneridae</taxon>
        <taxon>Pentapetalae</taxon>
        <taxon>rosids</taxon>
        <taxon>fabids</taxon>
        <taxon>Fabales</taxon>
        <taxon>Fabaceae</taxon>
        <taxon>Papilionoideae</taxon>
        <taxon>50 kb inversion clade</taxon>
        <taxon>NPAAA clade</taxon>
        <taxon>Hologalegina</taxon>
        <taxon>IRL clade</taxon>
        <taxon>Trifolieae</taxon>
        <taxon>Trifolium</taxon>
    </lineage>
</organism>
<comment type="caution">
    <text evidence="1">The sequence shown here is derived from an EMBL/GenBank/DDBJ whole genome shotgun (WGS) entry which is preliminary data.</text>
</comment>
<dbReference type="EMBL" id="LXQA011355455">
    <property type="protein sequence ID" value="MCI94415.1"/>
    <property type="molecule type" value="Genomic_DNA"/>
</dbReference>
<proteinExistence type="predicted"/>
<evidence type="ECO:0000313" key="2">
    <source>
        <dbReference type="Proteomes" id="UP000265520"/>
    </source>
</evidence>
<keyword evidence="2" id="KW-1185">Reference proteome</keyword>
<name>A0A392W673_9FABA</name>
<feature type="non-terminal residue" evidence="1">
    <location>
        <position position="1"/>
    </location>
</feature>
<reference evidence="1 2" key="1">
    <citation type="journal article" date="2018" name="Front. Plant Sci.">
        <title>Red Clover (Trifolium pratense) and Zigzag Clover (T. medium) - A Picture of Genomic Similarities and Differences.</title>
        <authorList>
            <person name="Dluhosova J."/>
            <person name="Istvanek J."/>
            <person name="Nedelnik J."/>
            <person name="Repkova J."/>
        </authorList>
    </citation>
    <scope>NUCLEOTIDE SEQUENCE [LARGE SCALE GENOMIC DNA]</scope>
    <source>
        <strain evidence="2">cv. 10/8</strain>
        <tissue evidence="1">Leaf</tissue>
    </source>
</reference>
<dbReference type="Proteomes" id="UP000265520">
    <property type="component" value="Unassembled WGS sequence"/>
</dbReference>
<dbReference type="AlphaFoldDB" id="A0A392W673"/>